<dbReference type="RefSeq" id="XP_055882663.1">
    <property type="nucleotide sequence ID" value="XM_056026688.1"/>
</dbReference>
<dbReference type="RefSeq" id="XP_055882675.1">
    <property type="nucleotide sequence ID" value="XM_056026700.1"/>
</dbReference>
<dbReference type="GO" id="GO:0005524">
    <property type="term" value="F:ATP binding"/>
    <property type="evidence" value="ECO:0007669"/>
    <property type="project" value="InterPro"/>
</dbReference>
<organism evidence="17 20">
    <name type="scientific">Biomphalaria glabrata</name>
    <name type="common">Bloodfluke planorb</name>
    <name type="synonym">Freshwater snail</name>
    <dbReference type="NCBI Taxonomy" id="6526"/>
    <lineage>
        <taxon>Eukaryota</taxon>
        <taxon>Metazoa</taxon>
        <taxon>Spiralia</taxon>
        <taxon>Lophotrochozoa</taxon>
        <taxon>Mollusca</taxon>
        <taxon>Gastropoda</taxon>
        <taxon>Heterobranchia</taxon>
        <taxon>Euthyneura</taxon>
        <taxon>Panpulmonata</taxon>
        <taxon>Hygrophila</taxon>
        <taxon>Lymnaeoidea</taxon>
        <taxon>Planorbidae</taxon>
        <taxon>Biomphalaria</taxon>
    </lineage>
</organism>
<dbReference type="RefSeq" id="XP_055882676.1">
    <property type="nucleotide sequence ID" value="XM_056026701.1"/>
</dbReference>
<dbReference type="Pfam" id="PF00023">
    <property type="entry name" value="Ank"/>
    <property type="match status" value="1"/>
</dbReference>
<feature type="region of interest" description="Disordered" evidence="15">
    <location>
        <begin position="487"/>
        <end position="616"/>
    </location>
</feature>
<keyword evidence="7" id="KW-0677">Repeat</keyword>
<dbReference type="PROSITE" id="PS50297">
    <property type="entry name" value="ANK_REP_REGION"/>
    <property type="match status" value="3"/>
</dbReference>
<dbReference type="RefSeq" id="XP_055882664.1">
    <property type="nucleotide sequence ID" value="XM_056026689.1"/>
</dbReference>
<dbReference type="RefSeq" id="XP_055882662.1">
    <property type="nucleotide sequence ID" value="XM_056026687.1"/>
</dbReference>
<proteinExistence type="predicted"/>
<evidence type="ECO:0000256" key="1">
    <source>
        <dbReference type="ARBA" id="ARBA00004544"/>
    </source>
</evidence>
<evidence type="ECO:0000313" key="17">
    <source>
        <dbReference type="Proteomes" id="UP001165740"/>
    </source>
</evidence>
<dbReference type="RefSeq" id="XP_055882666.1">
    <property type="nucleotide sequence ID" value="XM_056026691.1"/>
</dbReference>
<dbReference type="InterPro" id="IPR036770">
    <property type="entry name" value="Ankyrin_rpt-contain_sf"/>
</dbReference>
<evidence type="ECO:0000313" key="32">
    <source>
        <dbReference type="RefSeq" id="XP_055882676.1"/>
    </source>
</evidence>
<accession>A0A9W3A659</accession>
<keyword evidence="9 14" id="KW-0175">Coiled coil</keyword>
<feature type="compositionally biased region" description="Low complexity" evidence="15">
    <location>
        <begin position="334"/>
        <end position="348"/>
    </location>
</feature>
<evidence type="ECO:0000313" key="29">
    <source>
        <dbReference type="RefSeq" id="XP_055882673.1"/>
    </source>
</evidence>
<evidence type="ECO:0000259" key="16">
    <source>
        <dbReference type="SMART" id="SM00382"/>
    </source>
</evidence>
<dbReference type="Proteomes" id="UP001165740">
    <property type="component" value="Chromosome 4"/>
</dbReference>
<evidence type="ECO:0000256" key="12">
    <source>
        <dbReference type="ARBA" id="ARBA00044767"/>
    </source>
</evidence>
<dbReference type="RefSeq" id="XP_055882671.1">
    <property type="nucleotide sequence ID" value="XM_056026696.1"/>
</dbReference>
<name>A0A9W3A659_BIOGL</name>
<comment type="subcellular location">
    <subcellularLocation>
        <location evidence="2">Cell projection</location>
        <location evidence="2">Dendritic spine</location>
    </subcellularLocation>
    <subcellularLocation>
        <location evidence="1">Cytoplasm</location>
        <location evidence="1">Cell cortex</location>
    </subcellularLocation>
</comment>
<dbReference type="RefSeq" id="XP_055882665.1">
    <property type="nucleotide sequence ID" value="XM_056026690.1"/>
</dbReference>
<dbReference type="SUPFAM" id="SSF48403">
    <property type="entry name" value="Ankyrin repeat"/>
    <property type="match status" value="1"/>
</dbReference>
<comment type="subunit">
    <text evidence="12">Interacts with CTTN/cortactin SH3 domain. Interacts with STRN, STRN4/zinedin and MOB4/phocein; this interactions mediate the association with the STRIPAK core complex and may regulate dendritic spine distribution of the STRIPAK complex in hippocampal neurons. Activation of glutamate receptors weakens the interaction with STRN and STRN4.</text>
</comment>
<dbReference type="PANTHER" id="PTHR23166:SF5">
    <property type="entry name" value="CTTNBP2 N-TERMINAL-LIKE PROTEIN"/>
    <property type="match status" value="1"/>
</dbReference>
<feature type="compositionally biased region" description="Polar residues" evidence="15">
    <location>
        <begin position="562"/>
        <end position="616"/>
    </location>
</feature>
<feature type="compositionally biased region" description="Polar residues" evidence="15">
    <location>
        <begin position="16"/>
        <end position="35"/>
    </location>
</feature>
<evidence type="ECO:0000313" key="20">
    <source>
        <dbReference type="RefSeq" id="XP_055882663.1"/>
    </source>
</evidence>
<dbReference type="RefSeq" id="XP_055882667.1">
    <property type="nucleotide sequence ID" value="XM_056026692.1"/>
</dbReference>
<gene>
    <name evidence="18 19 20 21 22 23 24 25 26 27 28 29 30 31 32" type="primary">LOC106054064</name>
</gene>
<dbReference type="Pfam" id="PF25408">
    <property type="entry name" value="AAA_lid_NAV1"/>
    <property type="match status" value="1"/>
</dbReference>
<feature type="repeat" description="ANK" evidence="13">
    <location>
        <begin position="941"/>
        <end position="973"/>
    </location>
</feature>
<evidence type="ECO:0000313" key="28">
    <source>
        <dbReference type="RefSeq" id="XP_055882671.1"/>
    </source>
</evidence>
<dbReference type="InterPro" id="IPR027417">
    <property type="entry name" value="P-loop_NTPase"/>
</dbReference>
<evidence type="ECO:0000256" key="3">
    <source>
        <dbReference type="ARBA" id="ARBA00017042"/>
    </source>
</evidence>
<evidence type="ECO:0000313" key="23">
    <source>
        <dbReference type="RefSeq" id="XP_055882666.1"/>
    </source>
</evidence>
<dbReference type="RefSeq" id="XP_055882670.1">
    <property type="nucleotide sequence ID" value="XM_056026695.1"/>
</dbReference>
<dbReference type="InterPro" id="IPR057568">
    <property type="entry name" value="CortBP2_NAV1-like_AAA_lid"/>
</dbReference>
<sequence length="1789" mass="197169">MASRNMKLNSVHGFDSANSNEKMQSSTLKRQPSPDWSKSDLLRLLSYFEGELQARDVAIATLKAEKAKQLLYQAKYGRFGLGDPFIALQRDAEGKNDTGFDEAAIKSMYDNQLAQLENLIATQRKAQLKMREQLGNSEKRFHKLCTELEEEKQKHAQDTAQGDDVTYMLEKERERLKAEIDFEKSQNKKLEKDLKKALASLEEEKANAARHKQVAIMLIKERKNLIERIVAENHLRDEMENALTDGKSKIQSMAEGLAQESKKSLKMEVALDKQSCKFDTEREALRLRLQEEEKQTNMLRAEVACLSKQLESLQLQVRNSTSSPIASQLRSSVSPARTTNSSSARSTALTGGVLSASAGLASQSVSSGPNTPPPQGPQPSSVASSVRPGANLYPAHGLTKVYTSPPGSKGAEGIRMNSSSPEKETYKPDVSPVGNVIRRNTGQVGMRLGTVGTIERLEVDVGSGSRMVNILPSSSVTTHGAGKISFHVASSGSQNSGQTPMRKTAAFSPTNTSAVGRGVPPPLPPNKPNFVSPSSSTSKPCPPPKVSVLQTSGQDHHYSSPAGKTTAQQSQRSVQIPVTVVGGSNQPSPSGSVASVRTQVRETSPSAVRKSSQPLVVVSTPSQHPSCAATSVAATSSSSSHLEFLGLEMANLQNVLATMMSGKTSACNTHVNRPGTLSLLTSNSSSHSSKPMATETSLARNKQNLNGDSFSVENTNSLSFTTDTQIKIRTQNFSSANSYTEQNIPLSEVTCNTTDYNIPHHVQNDYLEPVQQNVSLSSSTSYTTGGYQSQPQPVINVPPSSTYRNIPRSRSPTKSRTSSFQKLSVPCKPSHSTFSSLSHSVEDPPVHQLSTKGDASALEQLLCSCPSSVNMVVKDNSTALHRAAEQDQDICLKLLLEKGAKPDCFRDDQMTPLHIAALKGYAKCVEVLLTNGAQVNLLAQKKQTALHLAIKGGHAECCDMLIRYNADILLTDQAGLTSVHYAVQNNHSHILKPLLNKLGLSQSKDSDIGYQLMSITDNDGWTVAHMAAYLPKPDCLIILAESMGLDLEVKDHLGRSVPAVASPACKEILSELDHFVKPLLKVNVELRYILEQKVVSNVQIGTLDVCPSMGWRYLEDRLRNTLNVYLTHLDAGLKTRRISRLDGDSDKEFSLGVGLTNITQYELGLYRWNPGVPSDTVPYTMMYNNQLRKITIIVDGLDNMSELIAFDVLQPVATINNYLRLLEQNKTVILYGPSGSGKSYLAQRLAQSIAAQEISLGRKPRIYQLSLETGYPWLSFFTFLREKNCVLPMDRVNDNEAPIVVLDNLDQVDMAHMFGELLDAMEYRGAKHTFVLRDGQGESRIHYLSDHFYLIGTMNKSRSLGVDLSILPRFRWVQFRLDTEPLRGLLARHFWRRIFNIYRGQLPSPDDPVLRAIEWIICVWHRLNDSLNKLGLMEVVIGPCMFFKCPLEKQDHQIILEWMKSFWNKKIAPSVRETVKRGTGSETPPDGHNKVANTALYVLMQRSIMIGCPLAGQEKENYLAGFYGSNELDIPLKTNDRALSLSSQKRLKACSGSVSTRRWRSEIDETQTKIRGRPSKEEKETVNTNQTSNIKRRSLSESSVNKALQIEEQQGLVSPSSLHAKVAKLEVKSPKLVNIKAVFFSPSSRTPQKSDSTLSATSVHKSGRVSPLLSLVAGRHTSPQKSRSTENISSSGTYNYAKVKSPGPFSFSLSTPKSNLNIFKLLDKAYNEESLSKKLSEEMPDFSVFDQVTTPTEESSKAFYFGQQDEKNSDFSTEKSPTLKRKVDSFTAS</sequence>
<feature type="coiled-coil region" evidence="14">
    <location>
        <begin position="173"/>
        <end position="214"/>
    </location>
</feature>
<dbReference type="RefSeq" id="XP_055882669.1">
    <property type="nucleotide sequence ID" value="XM_056026694.1"/>
</dbReference>
<comment type="function">
    <text evidence="11">Regulates the dendritic spine distribution of CTTN/cortactin in hippocampal neurons, and thus controls dendritic spinogenesis and dendritic spine maintenance. Associates with the striatin-interacting phosphatase and kinase (STRIPAK) core complex to regulate dendritic spine distribution of the STRIPAK complex in hippocampal neurons.</text>
</comment>
<dbReference type="InterPro" id="IPR011704">
    <property type="entry name" value="ATPase_dyneun-rel_AAA"/>
</dbReference>
<keyword evidence="5" id="KW-0963">Cytoplasm</keyword>
<dbReference type="SMART" id="SM00248">
    <property type="entry name" value="ANK"/>
    <property type="match status" value="6"/>
</dbReference>
<evidence type="ECO:0000313" key="22">
    <source>
        <dbReference type="RefSeq" id="XP_055882665.1"/>
    </source>
</evidence>
<evidence type="ECO:0000313" key="27">
    <source>
        <dbReference type="RefSeq" id="XP_055882670.1"/>
    </source>
</evidence>
<feature type="region of interest" description="Disordered" evidence="15">
    <location>
        <begin position="1572"/>
        <end position="1596"/>
    </location>
</feature>
<dbReference type="Pfam" id="PF12796">
    <property type="entry name" value="Ank_2"/>
    <property type="match status" value="1"/>
</dbReference>
<dbReference type="InterPro" id="IPR050719">
    <property type="entry name" value="Cortactin-Actin_Reg"/>
</dbReference>
<feature type="compositionally biased region" description="Polar residues" evidence="15">
    <location>
        <begin position="488"/>
        <end position="514"/>
    </location>
</feature>
<evidence type="ECO:0000313" key="25">
    <source>
        <dbReference type="RefSeq" id="XP_055882668.1"/>
    </source>
</evidence>
<dbReference type="Pfam" id="PF09727">
    <property type="entry name" value="CortBP2"/>
    <property type="match status" value="1"/>
</dbReference>
<feature type="repeat" description="ANK" evidence="13">
    <location>
        <begin position="875"/>
        <end position="907"/>
    </location>
</feature>
<protein>
    <recommendedName>
        <fullName evidence="3">Cortactin-binding protein 2</fullName>
    </recommendedName>
</protein>
<dbReference type="CDD" id="cd00009">
    <property type="entry name" value="AAA"/>
    <property type="match status" value="1"/>
</dbReference>
<feature type="region of interest" description="Disordered" evidence="15">
    <location>
        <begin position="1"/>
        <end position="35"/>
    </location>
</feature>
<dbReference type="InterPro" id="IPR002110">
    <property type="entry name" value="Ankyrin_rpt"/>
</dbReference>
<evidence type="ECO:0000313" key="18">
    <source>
        <dbReference type="RefSeq" id="XP_055882660.1"/>
    </source>
</evidence>
<dbReference type="Gene3D" id="1.25.40.20">
    <property type="entry name" value="Ankyrin repeat-containing domain"/>
    <property type="match status" value="1"/>
</dbReference>
<dbReference type="PANTHER" id="PTHR23166">
    <property type="entry name" value="FILAMIN/GPBP-INTERACTING PROTEIN"/>
    <property type="match status" value="1"/>
</dbReference>
<dbReference type="Pfam" id="PF07728">
    <property type="entry name" value="AAA_5"/>
    <property type="match status" value="1"/>
</dbReference>
<keyword evidence="6" id="KW-0597">Phosphoprotein</keyword>
<dbReference type="GO" id="GO:0043197">
    <property type="term" value="C:dendritic spine"/>
    <property type="evidence" value="ECO:0007669"/>
    <property type="project" value="UniProtKB-SubCell"/>
</dbReference>
<evidence type="ECO:0000313" key="31">
    <source>
        <dbReference type="RefSeq" id="XP_055882675.1"/>
    </source>
</evidence>
<keyword evidence="10" id="KW-0966">Cell projection</keyword>
<feature type="compositionally biased region" description="Basic and acidic residues" evidence="15">
    <location>
        <begin position="1572"/>
        <end position="1581"/>
    </location>
</feature>
<evidence type="ECO:0000313" key="21">
    <source>
        <dbReference type="RefSeq" id="XP_055882664.1"/>
    </source>
</evidence>
<dbReference type="GO" id="GO:0016887">
    <property type="term" value="F:ATP hydrolysis activity"/>
    <property type="evidence" value="ECO:0007669"/>
    <property type="project" value="InterPro"/>
</dbReference>
<evidence type="ECO:0000256" key="15">
    <source>
        <dbReference type="SAM" id="MobiDB-lite"/>
    </source>
</evidence>
<keyword evidence="13" id="KW-0040">ANK repeat</keyword>
<feature type="region of interest" description="Disordered" evidence="15">
    <location>
        <begin position="777"/>
        <end position="826"/>
    </location>
</feature>
<keyword evidence="8" id="KW-0770">Synapse</keyword>
<evidence type="ECO:0000256" key="14">
    <source>
        <dbReference type="SAM" id="Coils"/>
    </source>
</evidence>
<dbReference type="Gene3D" id="3.40.50.300">
    <property type="entry name" value="P-loop containing nucleotide triphosphate hydrolases"/>
    <property type="match status" value="1"/>
</dbReference>
<dbReference type="RefSeq" id="XP_055882668.1">
    <property type="nucleotide sequence ID" value="XM_056026693.1"/>
</dbReference>
<evidence type="ECO:0000256" key="10">
    <source>
        <dbReference type="ARBA" id="ARBA00023273"/>
    </source>
</evidence>
<evidence type="ECO:0000313" key="19">
    <source>
        <dbReference type="RefSeq" id="XP_055882662.1"/>
    </source>
</evidence>
<dbReference type="SUPFAM" id="SSF52540">
    <property type="entry name" value="P-loop containing nucleoside triphosphate hydrolases"/>
    <property type="match status" value="1"/>
</dbReference>
<feature type="compositionally biased region" description="Low complexity" evidence="15">
    <location>
        <begin position="808"/>
        <end position="819"/>
    </location>
</feature>
<dbReference type="RefSeq" id="XP_055882660.1">
    <property type="nucleotide sequence ID" value="XM_056026685.1"/>
</dbReference>
<dbReference type="InterPro" id="IPR019131">
    <property type="entry name" value="Cortactin-binding_p2_N"/>
</dbReference>
<keyword evidence="17" id="KW-1185">Reference proteome</keyword>
<reference evidence="18 19" key="1">
    <citation type="submission" date="2025-04" db="UniProtKB">
        <authorList>
            <consortium name="RefSeq"/>
        </authorList>
    </citation>
    <scope>IDENTIFICATION</scope>
</reference>
<evidence type="ECO:0000256" key="5">
    <source>
        <dbReference type="ARBA" id="ARBA00022490"/>
    </source>
</evidence>
<feature type="compositionally biased region" description="Basic and acidic residues" evidence="15">
    <location>
        <begin position="1764"/>
        <end position="1773"/>
    </location>
</feature>
<dbReference type="PROSITE" id="PS50088">
    <property type="entry name" value="ANK_REPEAT"/>
    <property type="match status" value="3"/>
</dbReference>
<evidence type="ECO:0000256" key="4">
    <source>
        <dbReference type="ARBA" id="ARBA00022481"/>
    </source>
</evidence>
<feature type="compositionally biased region" description="Polar residues" evidence="15">
    <location>
        <begin position="319"/>
        <end position="333"/>
    </location>
</feature>
<dbReference type="GeneID" id="106054064"/>
<feature type="domain" description="AAA+ ATPase" evidence="16">
    <location>
        <begin position="1224"/>
        <end position="1383"/>
    </location>
</feature>
<evidence type="ECO:0000256" key="11">
    <source>
        <dbReference type="ARBA" id="ARBA00044742"/>
    </source>
</evidence>
<evidence type="ECO:0000313" key="30">
    <source>
        <dbReference type="RefSeq" id="XP_055882674.1"/>
    </source>
</evidence>
<evidence type="ECO:0000256" key="2">
    <source>
        <dbReference type="ARBA" id="ARBA00004552"/>
    </source>
</evidence>
<feature type="repeat" description="ANK" evidence="13">
    <location>
        <begin position="908"/>
        <end position="940"/>
    </location>
</feature>
<dbReference type="GO" id="GO:0005938">
    <property type="term" value="C:cell cortex"/>
    <property type="evidence" value="ECO:0007669"/>
    <property type="project" value="UniProtKB-SubCell"/>
</dbReference>
<evidence type="ECO:0000256" key="8">
    <source>
        <dbReference type="ARBA" id="ARBA00023018"/>
    </source>
</evidence>
<evidence type="ECO:0000256" key="7">
    <source>
        <dbReference type="ARBA" id="ARBA00022737"/>
    </source>
</evidence>
<feature type="compositionally biased region" description="Low complexity" evidence="15">
    <location>
        <begin position="528"/>
        <end position="539"/>
    </location>
</feature>
<dbReference type="RefSeq" id="XP_055882674.1">
    <property type="nucleotide sequence ID" value="XM_056026699.1"/>
</dbReference>
<dbReference type="OrthoDB" id="6021133at2759"/>
<evidence type="ECO:0000313" key="26">
    <source>
        <dbReference type="RefSeq" id="XP_055882669.1"/>
    </source>
</evidence>
<evidence type="ECO:0000256" key="13">
    <source>
        <dbReference type="PROSITE-ProRule" id="PRU00023"/>
    </source>
</evidence>
<evidence type="ECO:0000256" key="6">
    <source>
        <dbReference type="ARBA" id="ARBA00022553"/>
    </source>
</evidence>
<feature type="coiled-coil region" evidence="14">
    <location>
        <begin position="282"/>
        <end position="316"/>
    </location>
</feature>
<dbReference type="InterPro" id="IPR003593">
    <property type="entry name" value="AAA+_ATPase"/>
</dbReference>
<feature type="region of interest" description="Disordered" evidence="15">
    <location>
        <begin position="360"/>
        <end position="433"/>
    </location>
</feature>
<feature type="compositionally biased region" description="Low complexity" evidence="15">
    <location>
        <begin position="777"/>
        <end position="790"/>
    </location>
</feature>
<dbReference type="RefSeq" id="XP_055882673.1">
    <property type="nucleotide sequence ID" value="XM_056026698.1"/>
</dbReference>
<feature type="region of interest" description="Disordered" evidence="15">
    <location>
        <begin position="319"/>
        <end position="348"/>
    </location>
</feature>
<dbReference type="OMA" id="MCPVEAL"/>
<evidence type="ECO:0000313" key="24">
    <source>
        <dbReference type="RefSeq" id="XP_055882667.1"/>
    </source>
</evidence>
<evidence type="ECO:0000256" key="9">
    <source>
        <dbReference type="ARBA" id="ARBA00023054"/>
    </source>
</evidence>
<dbReference type="SMART" id="SM00382">
    <property type="entry name" value="AAA"/>
    <property type="match status" value="1"/>
</dbReference>
<feature type="region of interest" description="Disordered" evidence="15">
    <location>
        <begin position="1756"/>
        <end position="1789"/>
    </location>
</feature>
<keyword evidence="4" id="KW-0488">Methylation</keyword>